<gene>
    <name evidence="2" type="ORF">C2I19_01755</name>
</gene>
<protein>
    <submittedName>
        <fullName evidence="2">DUF2063 domain-containing protein</fullName>
    </submittedName>
</protein>
<reference evidence="3" key="1">
    <citation type="submission" date="2018-02" db="EMBL/GenBank/DDBJ databases">
        <authorList>
            <person name="O'Hara-Hanley K."/>
            <person name="Soby S."/>
        </authorList>
    </citation>
    <scope>NUCLEOTIDE SEQUENCE [LARGE SCALE GENOMIC DNA]</scope>
    <source>
        <strain evidence="3">MWU14-2602</strain>
    </source>
</reference>
<dbReference type="RefSeq" id="WP_103901008.1">
    <property type="nucleotide sequence ID" value="NZ_PQWB01000010.1"/>
</dbReference>
<comment type="caution">
    <text evidence="2">The sequence shown here is derived from an EMBL/GenBank/DDBJ whole genome shotgun (WGS) entry which is preliminary data.</text>
</comment>
<dbReference type="InterPro" id="IPR044922">
    <property type="entry name" value="DUF2063_N_sf"/>
</dbReference>
<dbReference type="OrthoDB" id="4146344at2"/>
<dbReference type="Proteomes" id="UP000237082">
    <property type="component" value="Unassembled WGS sequence"/>
</dbReference>
<evidence type="ECO:0000313" key="2">
    <source>
        <dbReference type="EMBL" id="POZ63650.1"/>
    </source>
</evidence>
<dbReference type="InterPro" id="IPR018640">
    <property type="entry name" value="DUF2063"/>
</dbReference>
<sequence>MNWHDWQDALLEAIADPAQQAPAAAWGLSPAGLAVYRNNYRVGLIEALAHSHPVCRELVGDDFFTALAREYVKTHASLSGNLHRYGADFSDFIAGFEPCRELPYLADVARLEWAVHRSYYAEDGEPLAAAELAAAPQARWGELVFAALPHVALCPANAPAVSIWLAHRERGPLEGILQRAPEPALVHRIEGDVQVRALSAADYAFHAALFGGQALAEAAEQALAQDAEFDLQTALLGLFQPPLLASFHLSTDA</sequence>
<evidence type="ECO:0000313" key="3">
    <source>
        <dbReference type="Proteomes" id="UP000237082"/>
    </source>
</evidence>
<proteinExistence type="predicted"/>
<keyword evidence="3" id="KW-1185">Reference proteome</keyword>
<dbReference type="Gene3D" id="1.10.150.690">
    <property type="entry name" value="DUF2063"/>
    <property type="match status" value="1"/>
</dbReference>
<evidence type="ECO:0000259" key="1">
    <source>
        <dbReference type="Pfam" id="PF09836"/>
    </source>
</evidence>
<organism evidence="2 3">
    <name type="scientific">Chromobacterium alticapitis</name>
    <dbReference type="NCBI Taxonomy" id="2073169"/>
    <lineage>
        <taxon>Bacteria</taxon>
        <taxon>Pseudomonadati</taxon>
        <taxon>Pseudomonadota</taxon>
        <taxon>Betaproteobacteria</taxon>
        <taxon>Neisseriales</taxon>
        <taxon>Chromobacteriaceae</taxon>
        <taxon>Chromobacterium</taxon>
    </lineage>
</organism>
<feature type="domain" description="Putative DNA-binding" evidence="1">
    <location>
        <begin position="6"/>
        <end position="93"/>
    </location>
</feature>
<dbReference type="Pfam" id="PF09836">
    <property type="entry name" value="DUF2063"/>
    <property type="match status" value="1"/>
</dbReference>
<dbReference type="EMBL" id="PQWB01000010">
    <property type="protein sequence ID" value="POZ63650.1"/>
    <property type="molecule type" value="Genomic_DNA"/>
</dbReference>
<accession>A0A2S5DKN4</accession>
<dbReference type="AlphaFoldDB" id="A0A2S5DKN4"/>
<name>A0A2S5DKN4_9NEIS</name>